<feature type="compositionally biased region" description="Polar residues" evidence="1">
    <location>
        <begin position="1"/>
        <end position="13"/>
    </location>
</feature>
<comment type="caution">
    <text evidence="2">The sequence shown here is derived from an EMBL/GenBank/DDBJ whole genome shotgun (WGS) entry which is preliminary data.</text>
</comment>
<protein>
    <submittedName>
        <fullName evidence="2">Uncharacterized protein</fullName>
    </submittedName>
</protein>
<evidence type="ECO:0000256" key="1">
    <source>
        <dbReference type="SAM" id="MobiDB-lite"/>
    </source>
</evidence>
<feature type="region of interest" description="Disordered" evidence="1">
    <location>
        <begin position="86"/>
        <end position="157"/>
    </location>
</feature>
<evidence type="ECO:0000313" key="3">
    <source>
        <dbReference type="Proteomes" id="UP000308671"/>
    </source>
</evidence>
<evidence type="ECO:0000313" key="2">
    <source>
        <dbReference type="EMBL" id="THV46671.1"/>
    </source>
</evidence>
<feature type="compositionally biased region" description="Acidic residues" evidence="1">
    <location>
        <begin position="127"/>
        <end position="139"/>
    </location>
</feature>
<dbReference type="AlphaFoldDB" id="A0A4S8QR46"/>
<name>A0A4S8QR46_9HELO</name>
<gene>
    <name evidence="2" type="ORF">BGAL_0369g00180</name>
</gene>
<proteinExistence type="predicted"/>
<feature type="region of interest" description="Disordered" evidence="1">
    <location>
        <begin position="1"/>
        <end position="59"/>
    </location>
</feature>
<sequence>MMQDTCSYHNSTPPHEYIPHNDKRGTSHPENKQTQQRNMNKDTEMDDAMGDLGAGTGELDTVPVFVPRKKIRSEAQILARREKNRVRMRLRRARNRERRRRRRKRDNDGEVEGTVEGLEAGGGGADVDMDIDGMEEGEEDKGIGGENEGKARDEGEKHSRVDFMFVELVFRTKM</sequence>
<feature type="compositionally biased region" description="Basic and acidic residues" evidence="1">
    <location>
        <begin position="140"/>
        <end position="157"/>
    </location>
</feature>
<feature type="compositionally biased region" description="Basic residues" evidence="1">
    <location>
        <begin position="86"/>
        <end position="104"/>
    </location>
</feature>
<keyword evidence="3" id="KW-1185">Reference proteome</keyword>
<organism evidence="2 3">
    <name type="scientific">Botrytis galanthina</name>
    <dbReference type="NCBI Taxonomy" id="278940"/>
    <lineage>
        <taxon>Eukaryota</taxon>
        <taxon>Fungi</taxon>
        <taxon>Dikarya</taxon>
        <taxon>Ascomycota</taxon>
        <taxon>Pezizomycotina</taxon>
        <taxon>Leotiomycetes</taxon>
        <taxon>Helotiales</taxon>
        <taxon>Sclerotiniaceae</taxon>
        <taxon>Botrytis</taxon>
    </lineage>
</organism>
<dbReference type="EMBL" id="PQXL01000369">
    <property type="protein sequence ID" value="THV46671.1"/>
    <property type="molecule type" value="Genomic_DNA"/>
</dbReference>
<dbReference type="Proteomes" id="UP000308671">
    <property type="component" value="Unassembled WGS sequence"/>
</dbReference>
<feature type="compositionally biased region" description="Basic and acidic residues" evidence="1">
    <location>
        <begin position="17"/>
        <end position="31"/>
    </location>
</feature>
<accession>A0A4S8QR46</accession>
<reference evidence="2 3" key="1">
    <citation type="submission" date="2017-12" db="EMBL/GenBank/DDBJ databases">
        <title>Comparative genomics of Botrytis spp.</title>
        <authorList>
            <person name="Valero-Jimenez C.A."/>
            <person name="Tapia P."/>
            <person name="Veloso J."/>
            <person name="Silva-Moreno E."/>
            <person name="Staats M."/>
            <person name="Valdes J.H."/>
            <person name="Van Kan J.A.L."/>
        </authorList>
    </citation>
    <scope>NUCLEOTIDE SEQUENCE [LARGE SCALE GENOMIC DNA]</scope>
    <source>
        <strain evidence="2 3">MUCL435</strain>
    </source>
</reference>